<sequence>MPKGNPTPQTIASEKYQKKAGWMTKGFKLKRELVEQFESACKEAGVSQAGKISELMKEFIEEVNSK</sequence>
<protein>
    <recommendedName>
        <fullName evidence="5">Chemotaxis protein</fullName>
    </recommendedName>
</protein>
<organism evidence="2 3">
    <name type="scientific">Faecalimonas umbilicata</name>
    <dbReference type="NCBI Taxonomy" id="1912855"/>
    <lineage>
        <taxon>Bacteria</taxon>
        <taxon>Bacillati</taxon>
        <taxon>Bacillota</taxon>
        <taxon>Clostridia</taxon>
        <taxon>Lachnospirales</taxon>
        <taxon>Lachnospiraceae</taxon>
        <taxon>Faecalimonas</taxon>
    </lineage>
</organism>
<gene>
    <name evidence="2" type="ORF">EDD74_10711</name>
    <name evidence="1" type="ORF">FAEUMB_17120</name>
</gene>
<evidence type="ECO:0008006" key="5">
    <source>
        <dbReference type="Google" id="ProtNLM"/>
    </source>
</evidence>
<evidence type="ECO:0000313" key="1">
    <source>
        <dbReference type="EMBL" id="GBU05171.1"/>
    </source>
</evidence>
<proteinExistence type="predicted"/>
<evidence type="ECO:0000313" key="3">
    <source>
        <dbReference type="Proteomes" id="UP000294613"/>
    </source>
</evidence>
<accession>A0A4R3JRP2</accession>
<comment type="caution">
    <text evidence="2">The sequence shown here is derived from an EMBL/GenBank/DDBJ whole genome shotgun (WGS) entry which is preliminary data.</text>
</comment>
<dbReference type="EMBL" id="BHEO01000008">
    <property type="protein sequence ID" value="GBU05171.1"/>
    <property type="molecule type" value="Genomic_DNA"/>
</dbReference>
<reference evidence="1 4" key="1">
    <citation type="journal article" date="2018" name="Int. J. Syst. Evol. Microbiol.">
        <title>Draft Genome Sequence of Faecalimonas umbilicata JCM 30896T, an Acetate-Producing Bacterium Isolated from Human Feces.</title>
        <authorList>
            <person name="Sakamoto M."/>
            <person name="Ikeyama N."/>
            <person name="Yuki M."/>
            <person name="Ohkuma M."/>
        </authorList>
    </citation>
    <scope>NUCLEOTIDE SEQUENCE [LARGE SCALE GENOMIC DNA]</scope>
    <source>
        <strain evidence="1 4">EGH7</strain>
    </source>
</reference>
<dbReference type="RefSeq" id="WP_116441706.1">
    <property type="nucleotide sequence ID" value="NZ_BHEO01000008.1"/>
</dbReference>
<dbReference type="EMBL" id="SLZV01000007">
    <property type="protein sequence ID" value="TCS68621.1"/>
    <property type="molecule type" value="Genomic_DNA"/>
</dbReference>
<dbReference type="Proteomes" id="UP000702954">
    <property type="component" value="Unassembled WGS sequence"/>
</dbReference>
<evidence type="ECO:0000313" key="4">
    <source>
        <dbReference type="Proteomes" id="UP000702954"/>
    </source>
</evidence>
<keyword evidence="4" id="KW-1185">Reference proteome</keyword>
<dbReference type="AlphaFoldDB" id="A0A4R3JRP2"/>
<name>A0A4R3JRP2_9FIRM</name>
<dbReference type="Proteomes" id="UP000294613">
    <property type="component" value="Unassembled WGS sequence"/>
</dbReference>
<reference evidence="2 3" key="2">
    <citation type="submission" date="2019-03" db="EMBL/GenBank/DDBJ databases">
        <title>Genomic Encyclopedia of Type Strains, Phase IV (KMG-IV): sequencing the most valuable type-strain genomes for metagenomic binning, comparative biology and taxonomic classification.</title>
        <authorList>
            <person name="Goeker M."/>
        </authorList>
    </citation>
    <scope>NUCLEOTIDE SEQUENCE [LARGE SCALE GENOMIC DNA]</scope>
    <source>
        <strain evidence="2 3">DSM 103426</strain>
    </source>
</reference>
<evidence type="ECO:0000313" key="2">
    <source>
        <dbReference type="EMBL" id="TCS68621.1"/>
    </source>
</evidence>